<comment type="caution">
    <text evidence="2">The sequence shown here is derived from an EMBL/GenBank/DDBJ whole genome shotgun (WGS) entry which is preliminary data.</text>
</comment>
<feature type="compositionally biased region" description="Basic and acidic residues" evidence="1">
    <location>
        <begin position="25"/>
        <end position="36"/>
    </location>
</feature>
<organism evidence="2 3">
    <name type="scientific">Oryzias melastigma</name>
    <name type="common">Marine medaka</name>
    <dbReference type="NCBI Taxonomy" id="30732"/>
    <lineage>
        <taxon>Eukaryota</taxon>
        <taxon>Metazoa</taxon>
        <taxon>Chordata</taxon>
        <taxon>Craniata</taxon>
        <taxon>Vertebrata</taxon>
        <taxon>Euteleostomi</taxon>
        <taxon>Actinopterygii</taxon>
        <taxon>Neopterygii</taxon>
        <taxon>Teleostei</taxon>
        <taxon>Neoteleostei</taxon>
        <taxon>Acanthomorphata</taxon>
        <taxon>Ovalentaria</taxon>
        <taxon>Atherinomorphae</taxon>
        <taxon>Beloniformes</taxon>
        <taxon>Adrianichthyidae</taxon>
        <taxon>Oryziinae</taxon>
        <taxon>Oryzias</taxon>
    </lineage>
</organism>
<feature type="region of interest" description="Disordered" evidence="1">
    <location>
        <begin position="1"/>
        <end position="49"/>
    </location>
</feature>
<evidence type="ECO:0000313" key="3">
    <source>
        <dbReference type="Proteomes" id="UP000646548"/>
    </source>
</evidence>
<sequence>MHEGHMKNNEKVDTLDNNEEEKIDEEQSVKNTIEGKQKKKLQRKAKAQPDVPLHLQFHKLNASFASWKQSWMVAVAHRGGQESEEEEAEGEDEAEWRTWKESWRICRQKKSDEDEVLCFSMKHRSQRCTRLKNEESCMPEKEWKSQLENGPEFTKEGRS</sequence>
<name>A0A834BS76_ORYME</name>
<dbReference type="EMBL" id="WKFB01000698">
    <property type="protein sequence ID" value="KAF6718738.1"/>
    <property type="molecule type" value="Genomic_DNA"/>
</dbReference>
<evidence type="ECO:0000313" key="2">
    <source>
        <dbReference type="EMBL" id="KAF6718738.1"/>
    </source>
</evidence>
<evidence type="ECO:0000256" key="1">
    <source>
        <dbReference type="SAM" id="MobiDB-lite"/>
    </source>
</evidence>
<reference evidence="2" key="1">
    <citation type="journal article" name="BMC Genomics">
        <title>Long-read sequencing and de novo genome assembly of marine medaka (Oryzias melastigma).</title>
        <authorList>
            <person name="Liang P."/>
            <person name="Saqib H.S.A."/>
            <person name="Ni X."/>
            <person name="Shen Y."/>
        </authorList>
    </citation>
    <scope>NUCLEOTIDE SEQUENCE</scope>
    <source>
        <strain evidence="2">Bigg-433</strain>
    </source>
</reference>
<accession>A0A834BS76</accession>
<gene>
    <name evidence="2" type="ORF">FQA47_021287</name>
</gene>
<proteinExistence type="predicted"/>
<feature type="region of interest" description="Disordered" evidence="1">
    <location>
        <begin position="139"/>
        <end position="159"/>
    </location>
</feature>
<dbReference type="AlphaFoldDB" id="A0A834BS76"/>
<dbReference type="Proteomes" id="UP000646548">
    <property type="component" value="Unassembled WGS sequence"/>
</dbReference>
<feature type="compositionally biased region" description="Basic and acidic residues" evidence="1">
    <location>
        <begin position="1"/>
        <end position="14"/>
    </location>
</feature>
<feature type="compositionally biased region" description="Basic residues" evidence="1">
    <location>
        <begin position="37"/>
        <end position="46"/>
    </location>
</feature>
<protein>
    <submittedName>
        <fullName evidence="2">Uncharacterized protein</fullName>
    </submittedName>
</protein>